<protein>
    <submittedName>
        <fullName evidence="8">Phosphonate-binding protein</fullName>
    </submittedName>
</protein>
<feature type="compositionally biased region" description="Low complexity" evidence="5">
    <location>
        <begin position="847"/>
        <end position="856"/>
    </location>
</feature>
<gene>
    <name evidence="8" type="ORF">KCG34_21335</name>
</gene>
<dbReference type="AlphaFoldDB" id="A0A975FYD8"/>
<dbReference type="Gene3D" id="3.40.50.300">
    <property type="entry name" value="P-loop containing nucleotide triphosphate hydrolases"/>
    <property type="match status" value="2"/>
</dbReference>
<dbReference type="EMBL" id="CP073078">
    <property type="protein sequence ID" value="QUD87565.1"/>
    <property type="molecule type" value="Genomic_DNA"/>
</dbReference>
<dbReference type="Pfam" id="PF00271">
    <property type="entry name" value="Helicase_C"/>
    <property type="match status" value="1"/>
</dbReference>
<evidence type="ECO:0000256" key="2">
    <source>
        <dbReference type="ARBA" id="ARBA00022801"/>
    </source>
</evidence>
<dbReference type="SUPFAM" id="SSF52540">
    <property type="entry name" value="P-loop containing nucleoside triphosphate hydrolases"/>
    <property type="match status" value="2"/>
</dbReference>
<evidence type="ECO:0000259" key="7">
    <source>
        <dbReference type="PROSITE" id="PS51194"/>
    </source>
</evidence>
<dbReference type="KEGG" id="caul:KCG34_21335"/>
<dbReference type="PANTHER" id="PTHR12131">
    <property type="entry name" value="ATP-DEPENDENT RNA AND DNA HELICASE"/>
    <property type="match status" value="1"/>
</dbReference>
<dbReference type="InterPro" id="IPR014001">
    <property type="entry name" value="Helicase_ATP-bd"/>
</dbReference>
<evidence type="ECO:0000259" key="6">
    <source>
        <dbReference type="PROSITE" id="PS51192"/>
    </source>
</evidence>
<dbReference type="Proteomes" id="UP000676409">
    <property type="component" value="Chromosome"/>
</dbReference>
<keyword evidence="3" id="KW-0347">Helicase</keyword>
<dbReference type="Pfam" id="PF22527">
    <property type="entry name" value="DEXQc_Suv3"/>
    <property type="match status" value="1"/>
</dbReference>
<feature type="compositionally biased region" description="Low complexity" evidence="5">
    <location>
        <begin position="812"/>
        <end position="828"/>
    </location>
</feature>
<dbReference type="GO" id="GO:0004386">
    <property type="term" value="F:helicase activity"/>
    <property type="evidence" value="ECO:0007669"/>
    <property type="project" value="UniProtKB-KW"/>
</dbReference>
<keyword evidence="1" id="KW-0547">Nucleotide-binding</keyword>
<evidence type="ECO:0000256" key="5">
    <source>
        <dbReference type="SAM" id="MobiDB-lite"/>
    </source>
</evidence>
<dbReference type="InterPro" id="IPR027417">
    <property type="entry name" value="P-loop_NTPase"/>
</dbReference>
<dbReference type="PANTHER" id="PTHR12131:SF1">
    <property type="entry name" value="ATP-DEPENDENT RNA HELICASE SUPV3L1, MITOCHONDRIAL-RELATED"/>
    <property type="match status" value="1"/>
</dbReference>
<feature type="region of interest" description="Disordered" evidence="5">
    <location>
        <begin position="797"/>
        <end position="856"/>
    </location>
</feature>
<organism evidence="8 9">
    <name type="scientific">Phenylobacterium montanum</name>
    <dbReference type="NCBI Taxonomy" id="2823693"/>
    <lineage>
        <taxon>Bacteria</taxon>
        <taxon>Pseudomonadati</taxon>
        <taxon>Pseudomonadota</taxon>
        <taxon>Alphaproteobacteria</taxon>
        <taxon>Caulobacterales</taxon>
        <taxon>Caulobacteraceae</taxon>
        <taxon>Phenylobacterium</taxon>
    </lineage>
</organism>
<dbReference type="InterPro" id="IPR055206">
    <property type="entry name" value="DEXQc_SUV3"/>
</dbReference>
<dbReference type="InterPro" id="IPR001650">
    <property type="entry name" value="Helicase_C-like"/>
</dbReference>
<evidence type="ECO:0000256" key="4">
    <source>
        <dbReference type="ARBA" id="ARBA00022840"/>
    </source>
</evidence>
<dbReference type="PROSITE" id="PS51194">
    <property type="entry name" value="HELICASE_CTER"/>
    <property type="match status" value="1"/>
</dbReference>
<evidence type="ECO:0000256" key="1">
    <source>
        <dbReference type="ARBA" id="ARBA00022741"/>
    </source>
</evidence>
<reference evidence="8" key="1">
    <citation type="submission" date="2021-04" db="EMBL/GenBank/DDBJ databases">
        <title>The complete genome sequence of Caulobacter sp. S6.</title>
        <authorList>
            <person name="Tang Y."/>
            <person name="Ouyang W."/>
            <person name="Liu Q."/>
            <person name="Huang B."/>
            <person name="Guo Z."/>
            <person name="Lei P."/>
        </authorList>
    </citation>
    <scope>NUCLEOTIDE SEQUENCE</scope>
    <source>
        <strain evidence="8">S6</strain>
    </source>
</reference>
<keyword evidence="4" id="KW-0067">ATP-binding</keyword>
<dbReference type="PROSITE" id="PS51192">
    <property type="entry name" value="HELICASE_ATP_BIND_1"/>
    <property type="match status" value="1"/>
</dbReference>
<evidence type="ECO:0000313" key="8">
    <source>
        <dbReference type="EMBL" id="QUD87565.1"/>
    </source>
</evidence>
<dbReference type="GO" id="GO:0016787">
    <property type="term" value="F:hydrolase activity"/>
    <property type="evidence" value="ECO:0007669"/>
    <property type="project" value="UniProtKB-KW"/>
</dbReference>
<dbReference type="RefSeq" id="WP_211937617.1">
    <property type="nucleotide sequence ID" value="NZ_CP073078.1"/>
</dbReference>
<dbReference type="SMART" id="SM00490">
    <property type="entry name" value="HELICc"/>
    <property type="match status" value="1"/>
</dbReference>
<feature type="domain" description="Helicase C-terminal" evidence="7">
    <location>
        <begin position="160"/>
        <end position="325"/>
    </location>
</feature>
<proteinExistence type="predicted"/>
<feature type="compositionally biased region" description="Basic residues" evidence="5">
    <location>
        <begin position="835"/>
        <end position="844"/>
    </location>
</feature>
<name>A0A975FYD8_9CAUL</name>
<keyword evidence="2" id="KW-0378">Hydrolase</keyword>
<evidence type="ECO:0000313" key="9">
    <source>
        <dbReference type="Proteomes" id="UP000676409"/>
    </source>
</evidence>
<dbReference type="InterPro" id="IPR050699">
    <property type="entry name" value="RNA-DNA_Helicase"/>
</dbReference>
<dbReference type="GO" id="GO:0005524">
    <property type="term" value="F:ATP binding"/>
    <property type="evidence" value="ECO:0007669"/>
    <property type="project" value="UniProtKB-KW"/>
</dbReference>
<keyword evidence="9" id="KW-1185">Reference proteome</keyword>
<feature type="domain" description="Helicase ATP-binding" evidence="6">
    <location>
        <begin position="5"/>
        <end position="143"/>
    </location>
</feature>
<accession>A0A975FYD8</accession>
<sequence length="856" mass="93513">MSDRPTGAAPSRLVAVLGPTNTGKTHLAVERMLGHASGMIGLPLRLLAREIYDRIVKARGARCVALITGEEKIIPPRPQYFVCTVEAMPLNREVEFLAVDEIQLCADPERGHVFTHRLLHARGKFETMLLGAATMAPLIRRLCPDAEIQSRDRFSQLTYDGSKKLTRLPRRSAVVAFSTDAVYAIAELIRRQRGGAAVVMGSLSPRTRNAQVELFQSGEVDFLVATDAIGMGLNMDVDHVAFAGLRKYDGRRTRWLYAQEIGQIGGRAGRYRKDGTFGVTGDCPEMDADMVAAVESHAFDPVAAAEWRNHRFEFQSLHGLMRELAAPPPFVGLKLSEEGLDEATLRQLASDETIQRRCRDRSNLIRLWEVCQTPDFRKTTAEEHTRFVRQVFEHLTERDRRLPEDWMAGHFKSLDRLDGDIDALSGRLAGVRTLAYVANRGDWVRDPAHWQGKTRALEDRLSDTLHERLMQRFIDRRTSALMRGLNLKGDALLAGVGADGAVTVEGHFVGKLVGAHFEPARGATALEDKALRAAADKAVGPEIARRLGRLAAEADDAFALTPDGMVLWRGEAAGQLTGGGPFSPRVRLFGELGPEPARERAARRLEAFVAAEASLRLAPLRRLKRAVAEGRIKGLARGLAYQLVEGGGVLDRRHVAHEARALSQDERRALKTLGVRFGAFSLFLPGLLQPEALAVRLAFAQLAAPDWRPPAEGLSPLPQPVPPASALAFRGLRAVAGLAAPVEALEQLDALIRAAPQTGGGSLLAPGALDALGWSHDEGERILRALGFAPAHKAKAGEARIWRRRRDKPAEAPARPAQASPFAALAALTPPPPAQKRRRRRHRRAGGEPAKAAKAP</sequence>
<evidence type="ECO:0000256" key="3">
    <source>
        <dbReference type="ARBA" id="ARBA00022806"/>
    </source>
</evidence>